<feature type="domain" description="Aminotransferase class I/classII large" evidence="6">
    <location>
        <begin position="84"/>
        <end position="374"/>
    </location>
</feature>
<dbReference type="EC" id="4.4.1.13" evidence="2"/>
<evidence type="ECO:0000256" key="2">
    <source>
        <dbReference type="ARBA" id="ARBA00012224"/>
    </source>
</evidence>
<sequence>MPTFRPDLHALSATATAPGATPLWLAEMTFAPAACITAALVEYATGGNLSYAAGFEFATESHRQWARRRYGWPTETWQYRWYSGVLHATACTVLALTEPTDAVVVPSPAYPPMLRLVPELGRRLVLWPLRPDPTGRYQADLTALATLLERERPGLLILNSPHNPTGRVFRPEEHRAIAALIADAPVHVLSDEVFADIVYTEARHVPFAQAVGATVRARTVTVMSASKTFNVAGVKCAAAIAGSEPLAHRLGQVSPALTGTTSVAGAVASAAAWDGGADWLDRTRSTLQTHRDLLFEALRDRVPHLHGHPPEGTYMAWLTARGTLAETGDVHGALLRTARVDLADGTPFGERSRTRVRMSFACSRPSLEAALDAIAAAGPEWC</sequence>
<evidence type="ECO:0000256" key="5">
    <source>
        <dbReference type="ARBA" id="ARBA00037974"/>
    </source>
</evidence>
<dbReference type="Gene3D" id="3.40.640.10">
    <property type="entry name" value="Type I PLP-dependent aspartate aminotransferase-like (Major domain)"/>
    <property type="match status" value="1"/>
</dbReference>
<protein>
    <recommendedName>
        <fullName evidence="2">cysteine-S-conjugate beta-lyase</fullName>
        <ecNumber evidence="2">4.4.1.13</ecNumber>
    </recommendedName>
</protein>
<dbReference type="GO" id="GO:0008483">
    <property type="term" value="F:transaminase activity"/>
    <property type="evidence" value="ECO:0007669"/>
    <property type="project" value="UniProtKB-KW"/>
</dbReference>
<dbReference type="EMBL" id="JBHMCA010000049">
    <property type="protein sequence ID" value="MFB9446775.1"/>
    <property type="molecule type" value="Genomic_DNA"/>
</dbReference>
<evidence type="ECO:0000256" key="1">
    <source>
        <dbReference type="ARBA" id="ARBA00001933"/>
    </source>
</evidence>
<evidence type="ECO:0000313" key="7">
    <source>
        <dbReference type="EMBL" id="MFB9446775.1"/>
    </source>
</evidence>
<dbReference type="RefSeq" id="WP_223104686.1">
    <property type="nucleotide sequence ID" value="NZ_CP061913.1"/>
</dbReference>
<organism evidence="7 8">
    <name type="scientific">Dactylosporangium vinaceum</name>
    <dbReference type="NCBI Taxonomy" id="53362"/>
    <lineage>
        <taxon>Bacteria</taxon>
        <taxon>Bacillati</taxon>
        <taxon>Actinomycetota</taxon>
        <taxon>Actinomycetes</taxon>
        <taxon>Micromonosporales</taxon>
        <taxon>Micromonosporaceae</taxon>
        <taxon>Dactylosporangium</taxon>
    </lineage>
</organism>
<keyword evidence="4" id="KW-0456">Lyase</keyword>
<name>A0ABV5MD40_9ACTN</name>
<keyword evidence="3" id="KW-0663">Pyridoxal phosphate</keyword>
<evidence type="ECO:0000256" key="3">
    <source>
        <dbReference type="ARBA" id="ARBA00022898"/>
    </source>
</evidence>
<dbReference type="PANTHER" id="PTHR43525:SF1">
    <property type="entry name" value="PROTEIN MALY"/>
    <property type="match status" value="1"/>
</dbReference>
<dbReference type="CDD" id="cd00609">
    <property type="entry name" value="AAT_like"/>
    <property type="match status" value="1"/>
</dbReference>
<proteinExistence type="inferred from homology"/>
<gene>
    <name evidence="7" type="ORF">ACFFTR_27105</name>
</gene>
<dbReference type="InterPro" id="IPR015424">
    <property type="entry name" value="PyrdxlP-dep_Trfase"/>
</dbReference>
<evidence type="ECO:0000313" key="8">
    <source>
        <dbReference type="Proteomes" id="UP001589608"/>
    </source>
</evidence>
<dbReference type="SUPFAM" id="SSF53383">
    <property type="entry name" value="PLP-dependent transferases"/>
    <property type="match status" value="1"/>
</dbReference>
<accession>A0ABV5MD40</accession>
<dbReference type="Gene3D" id="3.90.1150.10">
    <property type="entry name" value="Aspartate Aminotransferase, domain 1"/>
    <property type="match status" value="1"/>
</dbReference>
<dbReference type="InterPro" id="IPR015421">
    <property type="entry name" value="PyrdxlP-dep_Trfase_major"/>
</dbReference>
<dbReference type="InterPro" id="IPR051798">
    <property type="entry name" value="Class-II_PLP-Dep_Aminotrans"/>
</dbReference>
<evidence type="ECO:0000256" key="4">
    <source>
        <dbReference type="ARBA" id="ARBA00023239"/>
    </source>
</evidence>
<comment type="cofactor">
    <cofactor evidence="1">
        <name>pyridoxal 5'-phosphate</name>
        <dbReference type="ChEBI" id="CHEBI:597326"/>
    </cofactor>
</comment>
<dbReference type="PANTHER" id="PTHR43525">
    <property type="entry name" value="PROTEIN MALY"/>
    <property type="match status" value="1"/>
</dbReference>
<comment type="similarity">
    <text evidence="5">Belongs to the class-II pyridoxal-phosphate-dependent aminotransferase family. MalY/PatB cystathionine beta-lyase subfamily.</text>
</comment>
<dbReference type="InterPro" id="IPR004839">
    <property type="entry name" value="Aminotransferase_I/II_large"/>
</dbReference>
<comment type="caution">
    <text evidence="7">The sequence shown here is derived from an EMBL/GenBank/DDBJ whole genome shotgun (WGS) entry which is preliminary data.</text>
</comment>
<keyword evidence="7" id="KW-0032">Aminotransferase</keyword>
<keyword evidence="8" id="KW-1185">Reference proteome</keyword>
<dbReference type="InterPro" id="IPR015422">
    <property type="entry name" value="PyrdxlP-dep_Trfase_small"/>
</dbReference>
<keyword evidence="7" id="KW-0808">Transferase</keyword>
<evidence type="ECO:0000259" key="6">
    <source>
        <dbReference type="Pfam" id="PF00155"/>
    </source>
</evidence>
<reference evidence="7 8" key="1">
    <citation type="submission" date="2024-09" db="EMBL/GenBank/DDBJ databases">
        <authorList>
            <person name="Sun Q."/>
            <person name="Mori K."/>
        </authorList>
    </citation>
    <scope>NUCLEOTIDE SEQUENCE [LARGE SCALE GENOMIC DNA]</scope>
    <source>
        <strain evidence="7 8">JCM 3307</strain>
    </source>
</reference>
<dbReference type="Pfam" id="PF00155">
    <property type="entry name" value="Aminotran_1_2"/>
    <property type="match status" value="1"/>
</dbReference>
<dbReference type="Proteomes" id="UP001589608">
    <property type="component" value="Unassembled WGS sequence"/>
</dbReference>